<dbReference type="InterPro" id="IPR040256">
    <property type="entry name" value="At4g02000-like"/>
</dbReference>
<dbReference type="Pfam" id="PF14111">
    <property type="entry name" value="DUF4283"/>
    <property type="match status" value="1"/>
</dbReference>
<name>A0AAD2AFH8_9LAMI</name>
<sequence length="311" mass="34560">MLSSFPRNETEGSSEQPLGSGASLTQGESEIPVIIDSRIDSLIPSQSGFSSISEGTMVIEDLSASELPKGLSKQLCSRIWMEPVSMANFMGETDIMEATLDFLIDQSSRSGRFIPVMDHLLEGLCERLSLKEMEEDGLLLEESLVEEMIARGKKCLIFKLLTVKHFNKEALKSTMKKVWSASRLISIRDLSPNLFIVEFGDERGKEKVKREGPWSFDRHLVITKDVVGLQQVHQVAMKEALFWVKIHDLPAMVRNANVSKTVGNALIRVCLEISKPLPRGKKVCVGSSLPIGSDFDTKGCPPFVNHVNSWP</sequence>
<dbReference type="Proteomes" id="UP000834106">
    <property type="component" value="Chromosome 23"/>
</dbReference>
<keyword evidence="4" id="KW-1185">Reference proteome</keyword>
<protein>
    <recommendedName>
        <fullName evidence="2">DUF4283 domain-containing protein</fullName>
    </recommendedName>
</protein>
<dbReference type="InterPro" id="IPR025558">
    <property type="entry name" value="DUF4283"/>
</dbReference>
<proteinExistence type="predicted"/>
<evidence type="ECO:0000256" key="1">
    <source>
        <dbReference type="SAM" id="MobiDB-lite"/>
    </source>
</evidence>
<dbReference type="EMBL" id="OU503058">
    <property type="protein sequence ID" value="CAI9787156.1"/>
    <property type="molecule type" value="Genomic_DNA"/>
</dbReference>
<feature type="domain" description="DUF4283" evidence="2">
    <location>
        <begin position="152"/>
        <end position="224"/>
    </location>
</feature>
<accession>A0AAD2AFH8</accession>
<reference evidence="3" key="1">
    <citation type="submission" date="2023-05" db="EMBL/GenBank/DDBJ databases">
        <authorList>
            <person name="Huff M."/>
        </authorList>
    </citation>
    <scope>NUCLEOTIDE SEQUENCE</scope>
</reference>
<evidence type="ECO:0000313" key="4">
    <source>
        <dbReference type="Proteomes" id="UP000834106"/>
    </source>
</evidence>
<dbReference type="PANTHER" id="PTHR31286">
    <property type="entry name" value="GLYCINE-RICH CELL WALL STRUCTURAL PROTEIN 1.8-LIKE"/>
    <property type="match status" value="1"/>
</dbReference>
<evidence type="ECO:0000313" key="3">
    <source>
        <dbReference type="EMBL" id="CAI9787156.1"/>
    </source>
</evidence>
<gene>
    <name evidence="3" type="ORF">FPE_LOCUS34586</name>
</gene>
<evidence type="ECO:0000259" key="2">
    <source>
        <dbReference type="Pfam" id="PF14111"/>
    </source>
</evidence>
<organism evidence="3 4">
    <name type="scientific">Fraxinus pennsylvanica</name>
    <dbReference type="NCBI Taxonomy" id="56036"/>
    <lineage>
        <taxon>Eukaryota</taxon>
        <taxon>Viridiplantae</taxon>
        <taxon>Streptophyta</taxon>
        <taxon>Embryophyta</taxon>
        <taxon>Tracheophyta</taxon>
        <taxon>Spermatophyta</taxon>
        <taxon>Magnoliopsida</taxon>
        <taxon>eudicotyledons</taxon>
        <taxon>Gunneridae</taxon>
        <taxon>Pentapetalae</taxon>
        <taxon>asterids</taxon>
        <taxon>lamiids</taxon>
        <taxon>Lamiales</taxon>
        <taxon>Oleaceae</taxon>
        <taxon>Oleeae</taxon>
        <taxon>Fraxinus</taxon>
    </lineage>
</organism>
<dbReference type="AlphaFoldDB" id="A0AAD2AFH8"/>
<feature type="region of interest" description="Disordered" evidence="1">
    <location>
        <begin position="1"/>
        <end position="25"/>
    </location>
</feature>
<dbReference type="PANTHER" id="PTHR31286:SF167">
    <property type="entry name" value="OS09G0268800 PROTEIN"/>
    <property type="match status" value="1"/>
</dbReference>